<keyword evidence="2" id="KW-1185">Reference proteome</keyword>
<dbReference type="Gramene" id="AUR62035211-RA">
    <property type="protein sequence ID" value="AUR62035211-RA:cds"/>
    <property type="gene ID" value="AUR62035211"/>
</dbReference>
<dbReference type="PANTHER" id="PTHR33240">
    <property type="entry name" value="OS08G0508500 PROTEIN"/>
    <property type="match status" value="1"/>
</dbReference>
<dbReference type="OMA" id="MARECYM"/>
<proteinExistence type="predicted"/>
<dbReference type="EnsemblPlants" id="AUR62035211-RA">
    <property type="protein sequence ID" value="AUR62035211-RA:cds"/>
    <property type="gene ID" value="AUR62035211"/>
</dbReference>
<dbReference type="AlphaFoldDB" id="A0A803MTY9"/>
<sequence>MSQHRHVVNALGVKDRPRPSSIPSVSFLEADIKGIVFPHDDLQYLRQVPYPVIGFNGSTIRPEGSLVLQVRIDEGAAVRDVMTKFLMVDVPLVYNAIVSRTMIHEVQAVVSTYHLTMIYISNNGFPERVRGSQTMARECYMTALKQPCRQPSMDSVS</sequence>
<evidence type="ECO:0000313" key="2">
    <source>
        <dbReference type="Proteomes" id="UP000596660"/>
    </source>
</evidence>
<protein>
    <submittedName>
        <fullName evidence="1">Uncharacterized protein</fullName>
    </submittedName>
</protein>
<evidence type="ECO:0000313" key="1">
    <source>
        <dbReference type="EnsemblPlants" id="AUR62035211-RA:cds"/>
    </source>
</evidence>
<reference evidence="1" key="2">
    <citation type="submission" date="2021-03" db="UniProtKB">
        <authorList>
            <consortium name="EnsemblPlants"/>
        </authorList>
    </citation>
    <scope>IDENTIFICATION</scope>
</reference>
<dbReference type="Proteomes" id="UP000596660">
    <property type="component" value="Unplaced"/>
</dbReference>
<name>A0A803MTY9_CHEQI</name>
<reference evidence="1" key="1">
    <citation type="journal article" date="2017" name="Nature">
        <title>The genome of Chenopodium quinoa.</title>
        <authorList>
            <person name="Jarvis D.E."/>
            <person name="Ho Y.S."/>
            <person name="Lightfoot D.J."/>
            <person name="Schmoeckel S.M."/>
            <person name="Li B."/>
            <person name="Borm T.J.A."/>
            <person name="Ohyanagi H."/>
            <person name="Mineta K."/>
            <person name="Michell C.T."/>
            <person name="Saber N."/>
            <person name="Kharbatia N.M."/>
            <person name="Rupper R.R."/>
            <person name="Sharp A.R."/>
            <person name="Dally N."/>
            <person name="Boughton B.A."/>
            <person name="Woo Y.H."/>
            <person name="Gao G."/>
            <person name="Schijlen E.G.W.M."/>
            <person name="Guo X."/>
            <person name="Momin A.A."/>
            <person name="Negrao S."/>
            <person name="Al-Babili S."/>
            <person name="Gehring C."/>
            <person name="Roessner U."/>
            <person name="Jung C."/>
            <person name="Murphy K."/>
            <person name="Arold S.T."/>
            <person name="Gojobori T."/>
            <person name="van der Linden C.G."/>
            <person name="van Loo E.N."/>
            <person name="Jellen E.N."/>
            <person name="Maughan P.J."/>
            <person name="Tester M."/>
        </authorList>
    </citation>
    <scope>NUCLEOTIDE SEQUENCE [LARGE SCALE GENOMIC DNA]</scope>
    <source>
        <strain evidence="1">cv. PI 614886</strain>
    </source>
</reference>
<dbReference type="PANTHER" id="PTHR33240:SF17">
    <property type="entry name" value="EUKARYOTIC PEPTIDE CHAIN RELEASE FACTOR GTP-BINDING SUBUNIT-LIKE"/>
    <property type="match status" value="1"/>
</dbReference>
<accession>A0A803MTY9</accession>
<organism evidence="1 2">
    <name type="scientific">Chenopodium quinoa</name>
    <name type="common">Quinoa</name>
    <dbReference type="NCBI Taxonomy" id="63459"/>
    <lineage>
        <taxon>Eukaryota</taxon>
        <taxon>Viridiplantae</taxon>
        <taxon>Streptophyta</taxon>
        <taxon>Embryophyta</taxon>
        <taxon>Tracheophyta</taxon>
        <taxon>Spermatophyta</taxon>
        <taxon>Magnoliopsida</taxon>
        <taxon>eudicotyledons</taxon>
        <taxon>Gunneridae</taxon>
        <taxon>Pentapetalae</taxon>
        <taxon>Caryophyllales</taxon>
        <taxon>Chenopodiaceae</taxon>
        <taxon>Chenopodioideae</taxon>
        <taxon>Atripliceae</taxon>
        <taxon>Chenopodium</taxon>
    </lineage>
</organism>